<keyword evidence="1" id="KW-0472">Membrane</keyword>
<evidence type="ECO:0000256" key="1">
    <source>
        <dbReference type="SAM" id="Phobius"/>
    </source>
</evidence>
<evidence type="ECO:0000313" key="2">
    <source>
        <dbReference type="EMBL" id="RXJ69307.1"/>
    </source>
</evidence>
<accession>A0A4Q0YFG1</accession>
<reference evidence="2 3" key="1">
    <citation type="submission" date="2017-10" db="EMBL/GenBank/DDBJ databases">
        <title>Genomics of the genus Arcobacter.</title>
        <authorList>
            <person name="Perez-Cataluna A."/>
            <person name="Figueras M.J."/>
        </authorList>
    </citation>
    <scope>NUCLEOTIDE SEQUENCE [LARGE SCALE GENOMIC DNA]</scope>
    <source>
        <strain evidence="2 3">CECT 8993</strain>
    </source>
</reference>
<evidence type="ECO:0000313" key="3">
    <source>
        <dbReference type="Proteomes" id="UP000290172"/>
    </source>
</evidence>
<keyword evidence="1" id="KW-1133">Transmembrane helix</keyword>
<dbReference type="AlphaFoldDB" id="A0A4Q0YFG1"/>
<feature type="transmembrane region" description="Helical" evidence="1">
    <location>
        <begin position="6"/>
        <end position="29"/>
    </location>
</feature>
<organism evidence="2 3">
    <name type="scientific">Halarcobacter ebronensis</name>
    <dbReference type="NCBI Taxonomy" id="1462615"/>
    <lineage>
        <taxon>Bacteria</taxon>
        <taxon>Pseudomonadati</taxon>
        <taxon>Campylobacterota</taxon>
        <taxon>Epsilonproteobacteria</taxon>
        <taxon>Campylobacterales</taxon>
        <taxon>Arcobacteraceae</taxon>
        <taxon>Halarcobacter</taxon>
    </lineage>
</organism>
<name>A0A4Q0YFG1_9BACT</name>
<dbReference type="RefSeq" id="WP_128979572.1">
    <property type="nucleotide sequence ID" value="NZ_PDKJ01000003.1"/>
</dbReference>
<dbReference type="Proteomes" id="UP000290172">
    <property type="component" value="Unassembled WGS sequence"/>
</dbReference>
<protein>
    <submittedName>
        <fullName evidence="2">Uncharacterized protein</fullName>
    </submittedName>
</protein>
<feature type="transmembrane region" description="Helical" evidence="1">
    <location>
        <begin position="227"/>
        <end position="253"/>
    </location>
</feature>
<feature type="transmembrane region" description="Helical" evidence="1">
    <location>
        <begin position="189"/>
        <end position="207"/>
    </location>
</feature>
<feature type="transmembrane region" description="Helical" evidence="1">
    <location>
        <begin position="93"/>
        <end position="114"/>
    </location>
</feature>
<feature type="transmembrane region" description="Helical" evidence="1">
    <location>
        <begin position="145"/>
        <end position="169"/>
    </location>
</feature>
<sequence>MIYIFIFSALMIVIVIKIEQKIIASKYLIKKAHKYRHKTRTERIERRKEIEEYKKSLTHKYYVDKKLKDPELQKMIDKNKNKSLNAFRFEARLFYYGFFISILFGFFFTITGLYKDEFISSLYPYIEPYFKVFYHNFEKYTFNPLSFKVCFSWIFVFSVILFSIFTVYYIKTPKDKSLNLKNKYSLKDIIINLIICFLGICLSYLFFNDSQPGFYTKRIFYNYIYSYGIYFLLNSFSLIFLFSLLFLTCNNLIINNLNHLKGKLNANKCRK</sequence>
<keyword evidence="1" id="KW-0812">Transmembrane</keyword>
<dbReference type="EMBL" id="PDKJ01000003">
    <property type="protein sequence ID" value="RXJ69307.1"/>
    <property type="molecule type" value="Genomic_DNA"/>
</dbReference>
<comment type="caution">
    <text evidence="2">The sequence shown here is derived from an EMBL/GenBank/DDBJ whole genome shotgun (WGS) entry which is preliminary data.</text>
</comment>
<gene>
    <name evidence="2" type="ORF">CRV08_04675</name>
</gene>
<proteinExistence type="predicted"/>